<dbReference type="EMBL" id="HBUF01301876">
    <property type="protein sequence ID" value="CAG6691300.1"/>
    <property type="molecule type" value="Transcribed_RNA"/>
</dbReference>
<accession>A0A8D8TML4</accession>
<evidence type="ECO:0000313" key="2">
    <source>
        <dbReference type="EMBL" id="CAG6691300.1"/>
    </source>
</evidence>
<protein>
    <submittedName>
        <fullName evidence="2">Uncharacterized protein</fullName>
    </submittedName>
</protein>
<proteinExistence type="predicted"/>
<keyword evidence="1" id="KW-0472">Membrane</keyword>
<feature type="transmembrane region" description="Helical" evidence="1">
    <location>
        <begin position="162"/>
        <end position="181"/>
    </location>
</feature>
<reference evidence="2" key="1">
    <citation type="submission" date="2021-05" db="EMBL/GenBank/DDBJ databases">
        <authorList>
            <person name="Alioto T."/>
            <person name="Alioto T."/>
            <person name="Gomez Garrido J."/>
        </authorList>
    </citation>
    <scope>NUCLEOTIDE SEQUENCE</scope>
</reference>
<dbReference type="EMBL" id="HBUF01301872">
    <property type="protein sequence ID" value="CAG6691285.1"/>
    <property type="molecule type" value="Transcribed_RNA"/>
</dbReference>
<dbReference type="AlphaFoldDB" id="A0A8D8TML4"/>
<organism evidence="2">
    <name type="scientific">Cacopsylla melanoneura</name>
    <dbReference type="NCBI Taxonomy" id="428564"/>
    <lineage>
        <taxon>Eukaryota</taxon>
        <taxon>Metazoa</taxon>
        <taxon>Ecdysozoa</taxon>
        <taxon>Arthropoda</taxon>
        <taxon>Hexapoda</taxon>
        <taxon>Insecta</taxon>
        <taxon>Pterygota</taxon>
        <taxon>Neoptera</taxon>
        <taxon>Paraneoptera</taxon>
        <taxon>Hemiptera</taxon>
        <taxon>Sternorrhyncha</taxon>
        <taxon>Psylloidea</taxon>
        <taxon>Psyllidae</taxon>
        <taxon>Psyllinae</taxon>
        <taxon>Cacopsylla</taxon>
    </lineage>
</organism>
<keyword evidence="1" id="KW-0812">Transmembrane</keyword>
<evidence type="ECO:0000256" key="1">
    <source>
        <dbReference type="SAM" id="Phobius"/>
    </source>
</evidence>
<keyword evidence="1" id="KW-1133">Transmembrane helix</keyword>
<sequence length="182" mass="20244">MLISSLLFRLCLTCRFKKLCVPEMYQIPSMFTSLLTKIIIRFLGIGKCLNTGNFLLVFENILGLCIFTNDVSESCIQEDLRERRGDWGRVQTVQLGFHPIRNGHFVRRTSATVYFFGLPAATCVGRLQNGFFAGRLTSGAISLESFDVSYLAAVFCCNTATVSVWCGMVTLFGSICALYGLT</sequence>
<name>A0A8D8TML4_9HEMI</name>